<feature type="region of interest" description="Disordered" evidence="1">
    <location>
        <begin position="1"/>
        <end position="58"/>
    </location>
</feature>
<organism evidence="3 4">
    <name type="scientific">Streptomyces marincola</name>
    <dbReference type="NCBI Taxonomy" id="2878388"/>
    <lineage>
        <taxon>Bacteria</taxon>
        <taxon>Bacillati</taxon>
        <taxon>Actinomycetota</taxon>
        <taxon>Actinomycetes</taxon>
        <taxon>Kitasatosporales</taxon>
        <taxon>Streptomycetaceae</taxon>
        <taxon>Streptomyces</taxon>
    </lineage>
</organism>
<accession>A0A1W7D601</accession>
<evidence type="ECO:0000259" key="2">
    <source>
        <dbReference type="Pfam" id="PF07510"/>
    </source>
</evidence>
<dbReference type="PANTHER" id="PTHR24094:SF15">
    <property type="entry name" value="AMP-DEPENDENT SYNTHETASE_LIGASE DOMAIN-CONTAINING PROTEIN-RELATED"/>
    <property type="match status" value="1"/>
</dbReference>
<dbReference type="EMBL" id="CP021121">
    <property type="protein sequence ID" value="ARQ72415.1"/>
    <property type="molecule type" value="Genomic_DNA"/>
</dbReference>
<dbReference type="Proteomes" id="UP000194218">
    <property type="component" value="Chromosome"/>
</dbReference>
<sequence>MFTAGGCGSDDDSGGTAAGEADGTGGSSGSRQPAETGDGAAPRPGGGHELPGLPDPAEAAGLLAELTVAEPEPMTGYSRDRFPHWASVDGCTVRQLVLRRDGEGVEVDDECRPVSGSWFSAYDAREYGDAGEIDIDHMVPLANAWRSGADAWTDDERGEFANDLERPQLIAVASGVNREKGDQSPDEWLPPAEDFHCTYAVAWTSVKHTYELTITEAELTTLTDLLGTCEA</sequence>
<reference evidence="3 4" key="1">
    <citation type="submission" date="2017-05" db="EMBL/GenBank/DDBJ databases">
        <title>Complete genome sequence of Streptomyces sp. SCSIO 03032 revealed the diverse biosynthetic pathways for its bioactive secondary metabolites.</title>
        <authorList>
            <person name="Ma L."/>
            <person name="Zhu Y."/>
            <person name="Zhang W."/>
            <person name="Zhang G."/>
            <person name="Tian X."/>
            <person name="Zhang S."/>
            <person name="Zhang C."/>
        </authorList>
    </citation>
    <scope>NUCLEOTIDE SEQUENCE [LARGE SCALE GENOMIC DNA]</scope>
    <source>
        <strain evidence="3 4">SCSIO 03032</strain>
    </source>
</reference>
<dbReference type="AlphaFoldDB" id="A0A1W7D601"/>
<feature type="domain" description="GmrSD restriction endonucleases C-terminal" evidence="2">
    <location>
        <begin position="131"/>
        <end position="223"/>
    </location>
</feature>
<evidence type="ECO:0000313" key="4">
    <source>
        <dbReference type="Proteomes" id="UP000194218"/>
    </source>
</evidence>
<protein>
    <recommendedName>
        <fullName evidence="2">GmrSD restriction endonucleases C-terminal domain-containing protein</fullName>
    </recommendedName>
</protein>
<evidence type="ECO:0000313" key="3">
    <source>
        <dbReference type="EMBL" id="ARQ72415.1"/>
    </source>
</evidence>
<gene>
    <name evidence="3" type="ORF">CAG99_16420</name>
</gene>
<keyword evidence="4" id="KW-1185">Reference proteome</keyword>
<evidence type="ECO:0000256" key="1">
    <source>
        <dbReference type="SAM" id="MobiDB-lite"/>
    </source>
</evidence>
<dbReference type="KEGG" id="smao:CAG99_16420"/>
<dbReference type="Pfam" id="PF07510">
    <property type="entry name" value="GmrSD_C"/>
    <property type="match status" value="1"/>
</dbReference>
<name>A0A1W7D601_9ACTN</name>
<dbReference type="PANTHER" id="PTHR24094">
    <property type="entry name" value="SECRETED PROTEIN"/>
    <property type="match status" value="1"/>
</dbReference>
<proteinExistence type="predicted"/>
<dbReference type="InterPro" id="IPR011089">
    <property type="entry name" value="GmrSD_C"/>
</dbReference>